<keyword evidence="4" id="KW-1185">Reference proteome</keyword>
<feature type="transmembrane region" description="Helical" evidence="2">
    <location>
        <begin position="71"/>
        <end position="92"/>
    </location>
</feature>
<name>A0A6A6JR52_WESOR</name>
<dbReference type="AlphaFoldDB" id="A0A6A6JR52"/>
<sequence length="616" mass="69419">MFDICKDRVQGIQNGTATFQGITNETIGQFLHTGQVRGLSSELRDNITVLTTQGCKVICEDPVDWYWASDITLTLGIVSNWIIPILALLAALPYDSLHRRNDGACWYQGRVMRTIGALLNWIGSPQTALTATLFNIHQIRKCFHATEASGEGISGSTELQPLKRDAYYVLCCMSQFKLLEVDAEFFKVLTYGLFRPICDVTVGEGGDAGGVADEAIQRRAKEWTTELLRVMAFQLRMLRRRGVYPTFVSVFLFFIAYAISIALAFADLGERTTTHSLAFGILISWLPLFVLFALLDRNPVSADRSRKLISRWMWNVNAVMEWAARRDSTDGQPDWWHQSKEDAYKKAPGQHTEEVTFIQSPGQHTEADTSAESAGRTQERAPPPRFDKYISEFVGQGRQIGYNGMAYAVLVSVYDTSNDNRQVQQLDAIVEQTLERLNGRRPGSWWVLSLISLAIVWLEIGMAFMISYNVPTVGVGCRSMSYLIYGGLSTLPWIIQFLPWFRRPGVKRKAVCHFICLLSTLCLIFVTFAAFSGVLKNCTCRGGLSGYIDFENSAYYREHFNVAKWWRGAAAVGAIPLFGSFLAAVLLLMRLKSLWHTSEQSNPLRRDAEVDMQWLM</sequence>
<feature type="transmembrane region" description="Helical" evidence="2">
    <location>
        <begin position="565"/>
        <end position="588"/>
    </location>
</feature>
<keyword evidence="2" id="KW-0472">Membrane</keyword>
<accession>A0A6A6JR52</accession>
<feature type="transmembrane region" description="Helical" evidence="2">
    <location>
        <begin position="243"/>
        <end position="265"/>
    </location>
</feature>
<feature type="transmembrane region" description="Helical" evidence="2">
    <location>
        <begin position="445"/>
        <end position="468"/>
    </location>
</feature>
<dbReference type="GeneID" id="54553351"/>
<evidence type="ECO:0000256" key="1">
    <source>
        <dbReference type="SAM" id="MobiDB-lite"/>
    </source>
</evidence>
<gene>
    <name evidence="3" type="ORF">EI97DRAFT_448679</name>
</gene>
<evidence type="ECO:0000256" key="2">
    <source>
        <dbReference type="SAM" id="Phobius"/>
    </source>
</evidence>
<feature type="transmembrane region" description="Helical" evidence="2">
    <location>
        <begin position="277"/>
        <end position="295"/>
    </location>
</feature>
<dbReference type="Proteomes" id="UP000800097">
    <property type="component" value="Unassembled WGS sequence"/>
</dbReference>
<proteinExistence type="predicted"/>
<evidence type="ECO:0000313" key="4">
    <source>
        <dbReference type="Proteomes" id="UP000800097"/>
    </source>
</evidence>
<feature type="transmembrane region" description="Helical" evidence="2">
    <location>
        <begin position="480"/>
        <end position="498"/>
    </location>
</feature>
<dbReference type="OrthoDB" id="5392263at2759"/>
<feature type="transmembrane region" description="Helical" evidence="2">
    <location>
        <begin position="510"/>
        <end position="531"/>
    </location>
</feature>
<organism evidence="3 4">
    <name type="scientific">Westerdykella ornata</name>
    <dbReference type="NCBI Taxonomy" id="318751"/>
    <lineage>
        <taxon>Eukaryota</taxon>
        <taxon>Fungi</taxon>
        <taxon>Dikarya</taxon>
        <taxon>Ascomycota</taxon>
        <taxon>Pezizomycotina</taxon>
        <taxon>Dothideomycetes</taxon>
        <taxon>Pleosporomycetidae</taxon>
        <taxon>Pleosporales</taxon>
        <taxon>Sporormiaceae</taxon>
        <taxon>Westerdykella</taxon>
    </lineage>
</organism>
<feature type="compositionally biased region" description="Polar residues" evidence="1">
    <location>
        <begin position="358"/>
        <end position="376"/>
    </location>
</feature>
<protein>
    <submittedName>
        <fullName evidence="3">Uncharacterized protein</fullName>
    </submittedName>
</protein>
<dbReference type="RefSeq" id="XP_033656406.1">
    <property type="nucleotide sequence ID" value="XM_033800176.1"/>
</dbReference>
<evidence type="ECO:0000313" key="3">
    <source>
        <dbReference type="EMBL" id="KAF2278867.1"/>
    </source>
</evidence>
<dbReference type="EMBL" id="ML986487">
    <property type="protein sequence ID" value="KAF2278867.1"/>
    <property type="molecule type" value="Genomic_DNA"/>
</dbReference>
<keyword evidence="2" id="KW-0812">Transmembrane</keyword>
<feature type="region of interest" description="Disordered" evidence="1">
    <location>
        <begin position="358"/>
        <end position="382"/>
    </location>
</feature>
<keyword evidence="2" id="KW-1133">Transmembrane helix</keyword>
<reference evidence="3" key="1">
    <citation type="journal article" date="2020" name="Stud. Mycol.">
        <title>101 Dothideomycetes genomes: a test case for predicting lifestyles and emergence of pathogens.</title>
        <authorList>
            <person name="Haridas S."/>
            <person name="Albert R."/>
            <person name="Binder M."/>
            <person name="Bloem J."/>
            <person name="Labutti K."/>
            <person name="Salamov A."/>
            <person name="Andreopoulos B."/>
            <person name="Baker S."/>
            <person name="Barry K."/>
            <person name="Bills G."/>
            <person name="Bluhm B."/>
            <person name="Cannon C."/>
            <person name="Castanera R."/>
            <person name="Culley D."/>
            <person name="Daum C."/>
            <person name="Ezra D."/>
            <person name="Gonzalez J."/>
            <person name="Henrissat B."/>
            <person name="Kuo A."/>
            <person name="Liang C."/>
            <person name="Lipzen A."/>
            <person name="Lutzoni F."/>
            <person name="Magnuson J."/>
            <person name="Mondo S."/>
            <person name="Nolan M."/>
            <person name="Ohm R."/>
            <person name="Pangilinan J."/>
            <person name="Park H.-J."/>
            <person name="Ramirez L."/>
            <person name="Alfaro M."/>
            <person name="Sun H."/>
            <person name="Tritt A."/>
            <person name="Yoshinaga Y."/>
            <person name="Zwiers L.-H."/>
            <person name="Turgeon B."/>
            <person name="Goodwin S."/>
            <person name="Spatafora J."/>
            <person name="Crous P."/>
            <person name="Grigoriev I."/>
        </authorList>
    </citation>
    <scope>NUCLEOTIDE SEQUENCE</scope>
    <source>
        <strain evidence="3">CBS 379.55</strain>
    </source>
</reference>